<dbReference type="Gene3D" id="1.10.4080.10">
    <property type="entry name" value="ADP-ribosylation/Crystallin J1"/>
    <property type="match status" value="1"/>
</dbReference>
<name>A0A2Z3GWQ7_9BACT</name>
<sequence>MIWAVAPLLAVALLTTVAAMAGSLVGAFAGAGAIPPALLAKLENGPAKGRTHIQDLADRLYTQFERIRGRLNRTSEGAAENQEPSD</sequence>
<evidence type="ECO:0000256" key="1">
    <source>
        <dbReference type="SAM" id="SignalP"/>
    </source>
</evidence>
<feature type="chain" id="PRO_5016432075" evidence="1">
    <location>
        <begin position="22"/>
        <end position="86"/>
    </location>
</feature>
<keyword evidence="1" id="KW-0732">Signal</keyword>
<feature type="signal peptide" evidence="1">
    <location>
        <begin position="1"/>
        <end position="21"/>
    </location>
</feature>
<dbReference type="EMBL" id="CP025958">
    <property type="protein sequence ID" value="AWM36512.1"/>
    <property type="molecule type" value="Genomic_DNA"/>
</dbReference>
<evidence type="ECO:0000313" key="3">
    <source>
        <dbReference type="Proteomes" id="UP000245802"/>
    </source>
</evidence>
<dbReference type="SUPFAM" id="SSF101478">
    <property type="entry name" value="ADP-ribosylglycohydrolase"/>
    <property type="match status" value="1"/>
</dbReference>
<proteinExistence type="predicted"/>
<dbReference type="AlphaFoldDB" id="A0A2Z3GWQ7"/>
<dbReference type="Proteomes" id="UP000245802">
    <property type="component" value="Chromosome"/>
</dbReference>
<keyword evidence="3" id="KW-1185">Reference proteome</keyword>
<dbReference type="KEGG" id="gog:C1280_05390"/>
<dbReference type="InterPro" id="IPR036705">
    <property type="entry name" value="Ribosyl_crysJ1_sf"/>
</dbReference>
<evidence type="ECO:0000313" key="2">
    <source>
        <dbReference type="EMBL" id="AWM36512.1"/>
    </source>
</evidence>
<accession>A0A2Z3GWQ7</accession>
<dbReference type="RefSeq" id="WP_010051075.1">
    <property type="nucleotide sequence ID" value="NZ_CP025958.1"/>
</dbReference>
<gene>
    <name evidence="2" type="ORF">C1280_05390</name>
</gene>
<reference evidence="2 3" key="1">
    <citation type="submission" date="2018-01" db="EMBL/GenBank/DDBJ databases">
        <title>G. obscuriglobus.</title>
        <authorList>
            <person name="Franke J."/>
            <person name="Blomberg W."/>
            <person name="Selmecki A."/>
        </authorList>
    </citation>
    <scope>NUCLEOTIDE SEQUENCE [LARGE SCALE GENOMIC DNA]</scope>
    <source>
        <strain evidence="2 3">DSM 5831</strain>
    </source>
</reference>
<protein>
    <submittedName>
        <fullName evidence="2">Uncharacterized protein</fullName>
    </submittedName>
</protein>
<organism evidence="2 3">
    <name type="scientific">Gemmata obscuriglobus</name>
    <dbReference type="NCBI Taxonomy" id="114"/>
    <lineage>
        <taxon>Bacteria</taxon>
        <taxon>Pseudomonadati</taxon>
        <taxon>Planctomycetota</taxon>
        <taxon>Planctomycetia</taxon>
        <taxon>Gemmatales</taxon>
        <taxon>Gemmataceae</taxon>
        <taxon>Gemmata</taxon>
    </lineage>
</organism>